<dbReference type="PANTHER" id="PTHR48100:SF1">
    <property type="entry name" value="HISTIDINE PHOSPHATASE FAMILY PROTEIN-RELATED"/>
    <property type="match status" value="1"/>
</dbReference>
<dbReference type="EMBL" id="JBHSCW010000004">
    <property type="protein sequence ID" value="MFC4351903.1"/>
    <property type="molecule type" value="Genomic_DNA"/>
</dbReference>
<dbReference type="SUPFAM" id="SSF53254">
    <property type="entry name" value="Phosphoglycerate mutase-like"/>
    <property type="match status" value="1"/>
</dbReference>
<dbReference type="SMART" id="SM00855">
    <property type="entry name" value="PGAM"/>
    <property type="match status" value="1"/>
</dbReference>
<name>A0ABV8UM70_9PROT</name>
<reference evidence="2" key="1">
    <citation type="journal article" date="2019" name="Int. J. Syst. Evol. Microbiol.">
        <title>The Global Catalogue of Microorganisms (GCM) 10K type strain sequencing project: providing services to taxonomists for standard genome sequencing and annotation.</title>
        <authorList>
            <consortium name="The Broad Institute Genomics Platform"/>
            <consortium name="The Broad Institute Genome Sequencing Center for Infectious Disease"/>
            <person name="Wu L."/>
            <person name="Ma J."/>
        </authorList>
    </citation>
    <scope>NUCLEOTIDE SEQUENCE [LARGE SCALE GENOMIC DNA]</scope>
    <source>
        <strain evidence="2">CECT 8472</strain>
    </source>
</reference>
<comment type="caution">
    <text evidence="1">The sequence shown here is derived from an EMBL/GenBank/DDBJ whole genome shotgun (WGS) entry which is preliminary data.</text>
</comment>
<organism evidence="1 2">
    <name type="scientific">Fodinicurvata halophila</name>
    <dbReference type="NCBI Taxonomy" id="1419723"/>
    <lineage>
        <taxon>Bacteria</taxon>
        <taxon>Pseudomonadati</taxon>
        <taxon>Pseudomonadota</taxon>
        <taxon>Alphaproteobacteria</taxon>
        <taxon>Rhodospirillales</taxon>
        <taxon>Rhodovibrionaceae</taxon>
        <taxon>Fodinicurvata</taxon>
    </lineage>
</organism>
<gene>
    <name evidence="1" type="ORF">ACFOW6_10155</name>
</gene>
<dbReference type="PANTHER" id="PTHR48100">
    <property type="entry name" value="BROAD-SPECIFICITY PHOSPHATASE YOR283W-RELATED"/>
    <property type="match status" value="1"/>
</dbReference>
<dbReference type="Gene3D" id="3.40.50.1240">
    <property type="entry name" value="Phosphoglycerate mutase-like"/>
    <property type="match status" value="1"/>
</dbReference>
<accession>A0ABV8UM70</accession>
<dbReference type="CDD" id="cd07067">
    <property type="entry name" value="HP_PGM_like"/>
    <property type="match status" value="1"/>
</dbReference>
<dbReference type="InterPro" id="IPR050275">
    <property type="entry name" value="PGM_Phosphatase"/>
</dbReference>
<dbReference type="RefSeq" id="WP_382422248.1">
    <property type="nucleotide sequence ID" value="NZ_JBHSCW010000004.1"/>
</dbReference>
<dbReference type="Pfam" id="PF00300">
    <property type="entry name" value="His_Phos_1"/>
    <property type="match status" value="1"/>
</dbReference>
<evidence type="ECO:0000313" key="2">
    <source>
        <dbReference type="Proteomes" id="UP001595799"/>
    </source>
</evidence>
<dbReference type="Proteomes" id="UP001595799">
    <property type="component" value="Unassembled WGS sequence"/>
</dbReference>
<sequence>MNKTTRWWWIRHAPVNSGGIIYGDNDVDCDCSNPVLFRTVADQLPRDALWVTSQLRRTRQTAEAFAAHAGLDLTDPLVEPRLAEQGFGDWQGLSHDELRAREEFDWHRFWIAPARTRPPGGESFADLMERVRTAMSDLLQQNAGRDIVCVAHGGTIRAALGVALGLEPERALRFAVDNCSLTRMDHFSDTNEPPHDVSAEDSWRVSLVNFPPQS</sequence>
<protein>
    <submittedName>
        <fullName evidence="1">Histidine phosphatase family protein</fullName>
    </submittedName>
</protein>
<dbReference type="InterPro" id="IPR013078">
    <property type="entry name" value="His_Pase_superF_clade-1"/>
</dbReference>
<dbReference type="InterPro" id="IPR029033">
    <property type="entry name" value="His_PPase_superfam"/>
</dbReference>
<evidence type="ECO:0000313" key="1">
    <source>
        <dbReference type="EMBL" id="MFC4351903.1"/>
    </source>
</evidence>
<keyword evidence="2" id="KW-1185">Reference proteome</keyword>
<proteinExistence type="predicted"/>